<dbReference type="Proteomes" id="UP000502345">
    <property type="component" value="Chromosome"/>
</dbReference>
<organism evidence="1 2">
    <name type="scientific">Rhodococcus erythropolis</name>
    <name type="common">Arthrobacter picolinophilus</name>
    <dbReference type="NCBI Taxonomy" id="1833"/>
    <lineage>
        <taxon>Bacteria</taxon>
        <taxon>Bacillati</taxon>
        <taxon>Actinomycetota</taxon>
        <taxon>Actinomycetes</taxon>
        <taxon>Mycobacteriales</taxon>
        <taxon>Nocardiaceae</taxon>
        <taxon>Rhodococcus</taxon>
        <taxon>Rhodococcus erythropolis group</taxon>
    </lineage>
</organism>
<dbReference type="EMBL" id="CP050124">
    <property type="protein sequence ID" value="QIP37929.1"/>
    <property type="molecule type" value="Genomic_DNA"/>
</dbReference>
<proteinExistence type="predicted"/>
<evidence type="ECO:0000313" key="2">
    <source>
        <dbReference type="Proteomes" id="UP000502345"/>
    </source>
</evidence>
<accession>A0A6G9CM44</accession>
<dbReference type="AlphaFoldDB" id="A0A6G9CM44"/>
<sequence length="47" mass="5355">MFSCNTSEFLNAVLFGKFERVITLGISIFSMHTVIEKSERVNDQEGE</sequence>
<evidence type="ECO:0000313" key="1">
    <source>
        <dbReference type="EMBL" id="QIP37929.1"/>
    </source>
</evidence>
<reference evidence="1 2" key="1">
    <citation type="submission" date="2020-03" db="EMBL/GenBank/DDBJ databases">
        <title>Screen low temperature-resistant strains for efficient degradation of petroleum hydrocarbons under the low temperature.</title>
        <authorList>
            <person name="Wang Y."/>
            <person name="Chen J."/>
        </authorList>
    </citation>
    <scope>NUCLEOTIDE SEQUENCE [LARGE SCALE GENOMIC DNA]</scope>
    <source>
        <strain evidence="1 2">KB1</strain>
    </source>
</reference>
<name>A0A6G9CM44_RHOER</name>
<protein>
    <submittedName>
        <fullName evidence="1">Uncharacterized protein</fullName>
    </submittedName>
</protein>
<gene>
    <name evidence="1" type="ORF">G9444_0685</name>
</gene>